<dbReference type="HOGENOM" id="CLU_957258_0_0_1"/>
<evidence type="ECO:0000256" key="1">
    <source>
        <dbReference type="SAM" id="MobiDB-lite"/>
    </source>
</evidence>
<feature type="compositionally biased region" description="Basic and acidic residues" evidence="1">
    <location>
        <begin position="23"/>
        <end position="37"/>
    </location>
</feature>
<dbReference type="AlphaFoldDB" id="R7UKU8"/>
<evidence type="ECO:0000313" key="4">
    <source>
        <dbReference type="Proteomes" id="UP000014760"/>
    </source>
</evidence>
<reference evidence="3" key="3">
    <citation type="submission" date="2015-06" db="UniProtKB">
        <authorList>
            <consortium name="EnsemblMetazoa"/>
        </authorList>
    </citation>
    <scope>IDENTIFICATION</scope>
</reference>
<accession>R7UKU8</accession>
<dbReference type="EMBL" id="AMQN01007334">
    <property type="status" value="NOT_ANNOTATED_CDS"/>
    <property type="molecule type" value="Genomic_DNA"/>
</dbReference>
<feature type="compositionally biased region" description="Acidic residues" evidence="1">
    <location>
        <begin position="54"/>
        <end position="63"/>
    </location>
</feature>
<sequence length="291" mass="32381">MNQAPDGPAQKAMRQPIDALPVRSKEAHASERKETHHQAHPLMGERTQRTQGTEDCEDVEGTGDSEKSSSELGRLSAVGRMRRSWRHKETLATFELRQRHNTMPFVLIITLSISSCHYRSSATFVARIIHITKSLCHRSLGADMQNYIHAFQVSTTSTCIFNDSSAAFITFYPPSRKLRAHEAATRGRPLLLIARTIVDYVIILYSPIITPSCADSPTGKITRLGCGESNTNKTVCNSLLELMTVSAQLGFNSWGFNNSMHCYLQKKINSSSTSLDEVGHCSRRSSILRSP</sequence>
<feature type="region of interest" description="Disordered" evidence="1">
    <location>
        <begin position="1"/>
        <end position="75"/>
    </location>
</feature>
<keyword evidence="4" id="KW-1185">Reference proteome</keyword>
<proteinExistence type="predicted"/>
<gene>
    <name evidence="2" type="ORF">CAPTEDRAFT_209096</name>
</gene>
<name>R7UKU8_CAPTE</name>
<evidence type="ECO:0000313" key="3">
    <source>
        <dbReference type="EnsemblMetazoa" id="CapteP209096"/>
    </source>
</evidence>
<protein>
    <submittedName>
        <fullName evidence="2 3">Uncharacterized protein</fullName>
    </submittedName>
</protein>
<dbReference type="EnsemblMetazoa" id="CapteT209096">
    <property type="protein sequence ID" value="CapteP209096"/>
    <property type="gene ID" value="CapteG209096"/>
</dbReference>
<dbReference type="EMBL" id="KB300467">
    <property type="protein sequence ID" value="ELU06723.1"/>
    <property type="molecule type" value="Genomic_DNA"/>
</dbReference>
<organism evidence="2">
    <name type="scientific">Capitella teleta</name>
    <name type="common">Polychaete worm</name>
    <dbReference type="NCBI Taxonomy" id="283909"/>
    <lineage>
        <taxon>Eukaryota</taxon>
        <taxon>Metazoa</taxon>
        <taxon>Spiralia</taxon>
        <taxon>Lophotrochozoa</taxon>
        <taxon>Annelida</taxon>
        <taxon>Polychaeta</taxon>
        <taxon>Sedentaria</taxon>
        <taxon>Scolecida</taxon>
        <taxon>Capitellidae</taxon>
        <taxon>Capitella</taxon>
    </lineage>
</organism>
<reference evidence="2 4" key="2">
    <citation type="journal article" date="2013" name="Nature">
        <title>Insights into bilaterian evolution from three spiralian genomes.</title>
        <authorList>
            <person name="Simakov O."/>
            <person name="Marletaz F."/>
            <person name="Cho S.J."/>
            <person name="Edsinger-Gonzales E."/>
            <person name="Havlak P."/>
            <person name="Hellsten U."/>
            <person name="Kuo D.H."/>
            <person name="Larsson T."/>
            <person name="Lv J."/>
            <person name="Arendt D."/>
            <person name="Savage R."/>
            <person name="Osoegawa K."/>
            <person name="de Jong P."/>
            <person name="Grimwood J."/>
            <person name="Chapman J.A."/>
            <person name="Shapiro H."/>
            <person name="Aerts A."/>
            <person name="Otillar R.P."/>
            <person name="Terry A.Y."/>
            <person name="Boore J.L."/>
            <person name="Grigoriev I.V."/>
            <person name="Lindberg D.R."/>
            <person name="Seaver E.C."/>
            <person name="Weisblat D.A."/>
            <person name="Putnam N.H."/>
            <person name="Rokhsar D.S."/>
        </authorList>
    </citation>
    <scope>NUCLEOTIDE SEQUENCE</scope>
    <source>
        <strain evidence="2 4">I ESC-2004</strain>
    </source>
</reference>
<reference evidence="4" key="1">
    <citation type="submission" date="2012-12" db="EMBL/GenBank/DDBJ databases">
        <authorList>
            <person name="Hellsten U."/>
            <person name="Grimwood J."/>
            <person name="Chapman J.A."/>
            <person name="Shapiro H."/>
            <person name="Aerts A."/>
            <person name="Otillar R.P."/>
            <person name="Terry A.Y."/>
            <person name="Boore J.L."/>
            <person name="Simakov O."/>
            <person name="Marletaz F."/>
            <person name="Cho S.-J."/>
            <person name="Edsinger-Gonzales E."/>
            <person name="Havlak P."/>
            <person name="Kuo D.-H."/>
            <person name="Larsson T."/>
            <person name="Lv J."/>
            <person name="Arendt D."/>
            <person name="Savage R."/>
            <person name="Osoegawa K."/>
            <person name="de Jong P."/>
            <person name="Lindberg D.R."/>
            <person name="Seaver E.C."/>
            <person name="Weisblat D.A."/>
            <person name="Putnam N.H."/>
            <person name="Grigoriev I.V."/>
            <person name="Rokhsar D.S."/>
        </authorList>
    </citation>
    <scope>NUCLEOTIDE SEQUENCE</scope>
    <source>
        <strain evidence="4">I ESC-2004</strain>
    </source>
</reference>
<evidence type="ECO:0000313" key="2">
    <source>
        <dbReference type="EMBL" id="ELU06723.1"/>
    </source>
</evidence>
<dbReference type="Proteomes" id="UP000014760">
    <property type="component" value="Unassembled WGS sequence"/>
</dbReference>